<keyword evidence="3" id="KW-1185">Reference proteome</keyword>
<name>A0A0G4P4K0_PENC3</name>
<sequence>MRWYWTVGDEAPARPGKTAVSGAKSGPFRSHFHRSSYSSGT</sequence>
<evidence type="ECO:0000313" key="3">
    <source>
        <dbReference type="Proteomes" id="UP000053732"/>
    </source>
</evidence>
<gene>
    <name evidence="2" type="ORF">PCAMFM013_S005g000419</name>
</gene>
<protein>
    <submittedName>
        <fullName evidence="2">Str. FM013</fullName>
    </submittedName>
</protein>
<dbReference type="Proteomes" id="UP000053732">
    <property type="component" value="Unassembled WGS sequence"/>
</dbReference>
<evidence type="ECO:0000313" key="2">
    <source>
        <dbReference type="EMBL" id="CRL21255.1"/>
    </source>
</evidence>
<evidence type="ECO:0000256" key="1">
    <source>
        <dbReference type="SAM" id="MobiDB-lite"/>
    </source>
</evidence>
<dbReference type="EMBL" id="HG793138">
    <property type="protein sequence ID" value="CRL21255.1"/>
    <property type="molecule type" value="Genomic_DNA"/>
</dbReference>
<organism evidence="2 3">
    <name type="scientific">Penicillium camemberti (strain FM 013)</name>
    <dbReference type="NCBI Taxonomy" id="1429867"/>
    <lineage>
        <taxon>Eukaryota</taxon>
        <taxon>Fungi</taxon>
        <taxon>Dikarya</taxon>
        <taxon>Ascomycota</taxon>
        <taxon>Pezizomycotina</taxon>
        <taxon>Eurotiomycetes</taxon>
        <taxon>Eurotiomycetidae</taxon>
        <taxon>Eurotiales</taxon>
        <taxon>Aspergillaceae</taxon>
        <taxon>Penicillium</taxon>
    </lineage>
</organism>
<feature type="region of interest" description="Disordered" evidence="1">
    <location>
        <begin position="13"/>
        <end position="41"/>
    </location>
</feature>
<accession>A0A0G4P4K0</accession>
<dbReference type="AlphaFoldDB" id="A0A0G4P4K0"/>
<proteinExistence type="predicted"/>
<reference evidence="2 3" key="1">
    <citation type="journal article" date="2014" name="Nat. Commun.">
        <title>Multiple recent horizontal transfers of a large genomic region in cheese making fungi.</title>
        <authorList>
            <person name="Cheeseman K."/>
            <person name="Ropars J."/>
            <person name="Renault P."/>
            <person name="Dupont J."/>
            <person name="Gouzy J."/>
            <person name="Branca A."/>
            <person name="Abraham A.L."/>
            <person name="Ceppi M."/>
            <person name="Conseiller E."/>
            <person name="Debuchy R."/>
            <person name="Malagnac F."/>
            <person name="Goarin A."/>
            <person name="Silar P."/>
            <person name="Lacoste S."/>
            <person name="Sallet E."/>
            <person name="Bensimon A."/>
            <person name="Giraud T."/>
            <person name="Brygoo Y."/>
        </authorList>
    </citation>
    <scope>NUCLEOTIDE SEQUENCE [LARGE SCALE GENOMIC DNA]</scope>
    <source>
        <strain evidence="3">FM 013</strain>
    </source>
</reference>